<dbReference type="EMBL" id="HBHK01012554">
    <property type="protein sequence ID" value="CAD9682963.1"/>
    <property type="molecule type" value="Transcribed_RNA"/>
</dbReference>
<gene>
    <name evidence="2" type="ORF">QSP1433_LOCUS7897</name>
    <name evidence="3" type="ORF">QSP1433_LOCUS7898</name>
</gene>
<organism evidence="3">
    <name type="scientific">Mucochytrium quahogii</name>
    <dbReference type="NCBI Taxonomy" id="96639"/>
    <lineage>
        <taxon>Eukaryota</taxon>
        <taxon>Sar</taxon>
        <taxon>Stramenopiles</taxon>
        <taxon>Bigyra</taxon>
        <taxon>Labyrinthulomycetes</taxon>
        <taxon>Thraustochytrida</taxon>
        <taxon>Thraustochytriidae</taxon>
        <taxon>Mucochytrium</taxon>
    </lineage>
</organism>
<proteinExistence type="predicted"/>
<evidence type="ECO:0000259" key="1">
    <source>
        <dbReference type="Pfam" id="PF11817"/>
    </source>
</evidence>
<name>A0A7S2WES4_9STRA</name>
<feature type="domain" description="Trafficking protein particle complex subunit 11" evidence="1">
    <location>
        <begin position="279"/>
        <end position="544"/>
    </location>
</feature>
<dbReference type="InterPro" id="IPR021773">
    <property type="entry name" value="TPC11"/>
</dbReference>
<evidence type="ECO:0000313" key="2">
    <source>
        <dbReference type="EMBL" id="CAD9682961.1"/>
    </source>
</evidence>
<reference evidence="3" key="1">
    <citation type="submission" date="2021-01" db="EMBL/GenBank/DDBJ databases">
        <authorList>
            <person name="Corre E."/>
            <person name="Pelletier E."/>
            <person name="Niang G."/>
            <person name="Scheremetjew M."/>
            <person name="Finn R."/>
            <person name="Kale V."/>
            <person name="Holt S."/>
            <person name="Cochrane G."/>
            <person name="Meng A."/>
            <person name="Brown T."/>
            <person name="Cohen L."/>
        </authorList>
    </citation>
    <scope>NUCLEOTIDE SEQUENCE</scope>
    <source>
        <strain evidence="3">NY070348D</strain>
    </source>
</reference>
<dbReference type="PANTHER" id="PTHR14374:SF0">
    <property type="entry name" value="TRAFFICKING PROTEIN PARTICLE COMPLEX SUBUNIT 11"/>
    <property type="match status" value="1"/>
</dbReference>
<evidence type="ECO:0000313" key="3">
    <source>
        <dbReference type="EMBL" id="CAD9682963.1"/>
    </source>
</evidence>
<protein>
    <recommendedName>
        <fullName evidence="1">Trafficking protein particle complex subunit 11 domain-containing protein</fullName>
    </recommendedName>
</protein>
<dbReference type="AlphaFoldDB" id="A0A7S2WES4"/>
<dbReference type="EMBL" id="HBHK01012553">
    <property type="protein sequence ID" value="CAD9682961.1"/>
    <property type="molecule type" value="Transcribed_RNA"/>
</dbReference>
<dbReference type="PANTHER" id="PTHR14374">
    <property type="entry name" value="FOIE GRAS"/>
    <property type="match status" value="1"/>
</dbReference>
<dbReference type="Pfam" id="PF11817">
    <property type="entry name" value="Foie-gras_1"/>
    <property type="match status" value="1"/>
</dbReference>
<sequence>MEYPLEIQGSLEASICVTCSDPNICESVRNFLGKALNGRPDGGQRYIVLGRGLDYVYPFKKNGLNRKGGYVPKGMIKSTWIHKHQKVVPSVVIGTCVFDFENPSAEERVRSEVTFMRKNMNRHDSSVKFMLALYYHSSIPSKMELPQKVELAQEKMQRLAKGLGVDLYNIFTIYSEDISSLPLTEFTQRVERVSKEYYLGAIKRISSYSAELDKSNQPGLALSIRHNFKIAKCYEAVNNLSKAIKYYELAYSSCLELGSSVQGPSLASTGSTWTAMYSCNEIRTVAEYLHFRICKLQIGSGQNIKAILEQFDRHMQKFGQLHGSEPLKCLYWEWMLRQHLVFARITHELGAAVSLSGLNQFDRTRCSRIYHLRLAALYATRRREATQAVGVYGEGVDSSPATIQAKLEEEIQDLCRRHHIVVKAPRYYGGIAQLEDKTGTIPPQVENALVENVAFVREARQSQSKLVIQLLEQVYAHMTRTNVQARNIRTIHGIQARISVEHVQMGNYSKAISQLITCAGVFHREQWFELALPIVENILLCAEKLWGKQGGEEFDPDSVTDRRSVIHNALKYLSMYDADPERKFEVAQSLMEWLDQPVKRNTTENQDRVKLKLAFSLDDLQSNLLDWDSWFSSPRVVVGERHKLTFRLKSNFPTETYYEQLSVIFNDPRYEFTLKALGPHEEEEGTGEPLENGASVPLRFGPGEEKTFVLGVVVLAKEVDRLMAIRVQLKLVPPPQQDRRRRSISGTEFTYLSGVSLWSSGLNDPSDFPGSDLVVGPRKVKTRPGSAEVVEAKYALIDDYDSQVGIELEHVGCALVGELYPFTIKIHSNNEVVQDGKLFITCDPPLKSKSTPFFFSKRDEPLALNDDNLQPAAAFRDGLGLSKNTTESASLFCLFNSLPYAASSSKSQCRKCVVRFVYQLPETGIEVCKEQAFDILCCLPFKSSISLIPRHTRDIQVLFPFYVDVSLDIECPSPEQSIYIDEIVVEPSSSALVDGEEGNKVVTPSTVRSRALGAGDEVSFGFDMTNTVAAEKAVLGCIAIKWSRGAPTSTTSTMYIPLPHAVIDYCQFYFSVCAKGVKRVGHPFVMMIRMENVTEMAQELTIEVEERSDFFMSGAQKHTVLLSPLETRYFATRLIPLLPGNLTLPKTVINCARLKTQYIVPIARESKVFIHN</sequence>
<accession>A0A7S2WES4</accession>